<dbReference type="EMBL" id="JADNRY010000064">
    <property type="protein sequence ID" value="KAF9068121.1"/>
    <property type="molecule type" value="Genomic_DNA"/>
</dbReference>
<comment type="caution">
    <text evidence="1">The sequence shown here is derived from an EMBL/GenBank/DDBJ whole genome shotgun (WGS) entry which is preliminary data.</text>
</comment>
<dbReference type="Proteomes" id="UP000772434">
    <property type="component" value="Unassembled WGS sequence"/>
</dbReference>
<keyword evidence="2" id="KW-1185">Reference proteome</keyword>
<name>A0A9P5PLV0_9AGAR</name>
<reference evidence="1" key="1">
    <citation type="submission" date="2020-11" db="EMBL/GenBank/DDBJ databases">
        <authorList>
            <consortium name="DOE Joint Genome Institute"/>
            <person name="Ahrendt S."/>
            <person name="Riley R."/>
            <person name="Andreopoulos W."/>
            <person name="Labutti K."/>
            <person name="Pangilinan J."/>
            <person name="Ruiz-Duenas F.J."/>
            <person name="Barrasa J.M."/>
            <person name="Sanchez-Garcia M."/>
            <person name="Camarero S."/>
            <person name="Miyauchi S."/>
            <person name="Serrano A."/>
            <person name="Linde D."/>
            <person name="Babiker R."/>
            <person name="Drula E."/>
            <person name="Ayuso-Fernandez I."/>
            <person name="Pacheco R."/>
            <person name="Padilla G."/>
            <person name="Ferreira P."/>
            <person name="Barriuso J."/>
            <person name="Kellner H."/>
            <person name="Castanera R."/>
            <person name="Alfaro M."/>
            <person name="Ramirez L."/>
            <person name="Pisabarro A.G."/>
            <person name="Kuo A."/>
            <person name="Tritt A."/>
            <person name="Lipzen A."/>
            <person name="He G."/>
            <person name="Yan M."/>
            <person name="Ng V."/>
            <person name="Cullen D."/>
            <person name="Martin F."/>
            <person name="Rosso M.-N."/>
            <person name="Henrissat B."/>
            <person name="Hibbett D."/>
            <person name="Martinez A.T."/>
            <person name="Grigoriev I.V."/>
        </authorList>
    </citation>
    <scope>NUCLEOTIDE SEQUENCE</scope>
    <source>
        <strain evidence="1">AH 40177</strain>
    </source>
</reference>
<accession>A0A9P5PLV0</accession>
<gene>
    <name evidence="1" type="ORF">BDP27DRAFT_1448584</name>
</gene>
<organism evidence="1 2">
    <name type="scientific">Rhodocollybia butyracea</name>
    <dbReference type="NCBI Taxonomy" id="206335"/>
    <lineage>
        <taxon>Eukaryota</taxon>
        <taxon>Fungi</taxon>
        <taxon>Dikarya</taxon>
        <taxon>Basidiomycota</taxon>
        <taxon>Agaricomycotina</taxon>
        <taxon>Agaricomycetes</taxon>
        <taxon>Agaricomycetidae</taxon>
        <taxon>Agaricales</taxon>
        <taxon>Marasmiineae</taxon>
        <taxon>Omphalotaceae</taxon>
        <taxon>Rhodocollybia</taxon>
    </lineage>
</organism>
<sequence length="88" mass="9948">MQERQDRRRARSRVASELHCFRVHLLILPWVLINTNAIKNFKLLAHAVSPQANATAEGKAASKTESLLGVELSDGSIRRCPISFTFFR</sequence>
<proteinExistence type="predicted"/>
<evidence type="ECO:0000313" key="1">
    <source>
        <dbReference type="EMBL" id="KAF9068121.1"/>
    </source>
</evidence>
<protein>
    <submittedName>
        <fullName evidence="1">Uncharacterized protein</fullName>
    </submittedName>
</protein>
<evidence type="ECO:0000313" key="2">
    <source>
        <dbReference type="Proteomes" id="UP000772434"/>
    </source>
</evidence>
<dbReference type="AlphaFoldDB" id="A0A9P5PLV0"/>